<feature type="domain" description="PDZ" evidence="1">
    <location>
        <begin position="69"/>
        <end position="111"/>
    </location>
</feature>
<reference evidence="2 3" key="1">
    <citation type="submission" date="2021-06" db="EMBL/GenBank/DDBJ databases">
        <title>Gemonas diversity in paddy soil.</title>
        <authorList>
            <person name="Liu G."/>
        </authorList>
    </citation>
    <scope>NUCLEOTIDE SEQUENCE [LARGE SCALE GENOMIC DNA]</scope>
    <source>
        <strain evidence="2 3">RG29</strain>
    </source>
</reference>
<evidence type="ECO:0000259" key="1">
    <source>
        <dbReference type="Pfam" id="PF17820"/>
    </source>
</evidence>
<protein>
    <submittedName>
        <fullName evidence="2">PDZ domain-containing protein</fullName>
    </submittedName>
</protein>
<proteinExistence type="predicted"/>
<keyword evidence="3" id="KW-1185">Reference proteome</keyword>
<evidence type="ECO:0000313" key="2">
    <source>
        <dbReference type="EMBL" id="QWV96843.1"/>
    </source>
</evidence>
<dbReference type="Pfam" id="PF17820">
    <property type="entry name" value="PDZ_6"/>
    <property type="match status" value="1"/>
</dbReference>
<gene>
    <name evidence="2" type="ORF">KP005_16035</name>
</gene>
<accession>A0ABX8JEU8</accession>
<organism evidence="2 3">
    <name type="scientific">Geomonas diazotrophica</name>
    <dbReference type="NCBI Taxonomy" id="2843197"/>
    <lineage>
        <taxon>Bacteria</taxon>
        <taxon>Pseudomonadati</taxon>
        <taxon>Thermodesulfobacteriota</taxon>
        <taxon>Desulfuromonadia</taxon>
        <taxon>Geobacterales</taxon>
        <taxon>Geobacteraceae</taxon>
        <taxon>Geomonas</taxon>
    </lineage>
</organism>
<sequence>MKLSLGIQQDGRGDGQGRLDGRVHYDAHKTTLNLLGMTLTEVTLDEERSKKLGSKQGVVVLLADRDRDAYLAGVRNGDLVAEVNSTRITRLQDVRRVLSEQDPHEPIFMFLWDGTGWRFVNLSFITSLP</sequence>
<name>A0ABX8JEU8_9BACT</name>
<dbReference type="Proteomes" id="UP000683493">
    <property type="component" value="Chromosome"/>
</dbReference>
<evidence type="ECO:0000313" key="3">
    <source>
        <dbReference type="Proteomes" id="UP000683493"/>
    </source>
</evidence>
<dbReference type="EMBL" id="CP076724">
    <property type="protein sequence ID" value="QWV96843.1"/>
    <property type="molecule type" value="Genomic_DNA"/>
</dbReference>
<dbReference type="InterPro" id="IPR041489">
    <property type="entry name" value="PDZ_6"/>
</dbReference>